<gene>
    <name evidence="3" type="ORF">MIND_00070600</name>
</gene>
<evidence type="ECO:0000313" key="4">
    <source>
        <dbReference type="Proteomes" id="UP000636479"/>
    </source>
</evidence>
<evidence type="ECO:0000313" key="3">
    <source>
        <dbReference type="EMBL" id="KAF7315553.1"/>
    </source>
</evidence>
<accession>A0A8H6TBM7</accession>
<reference evidence="3" key="1">
    <citation type="submission" date="2020-05" db="EMBL/GenBank/DDBJ databases">
        <title>Mycena genomes resolve the evolution of fungal bioluminescence.</title>
        <authorList>
            <person name="Tsai I.J."/>
        </authorList>
    </citation>
    <scope>NUCLEOTIDE SEQUENCE</scope>
    <source>
        <strain evidence="3">171206Taipei</strain>
    </source>
</reference>
<feature type="chain" id="PRO_5034534453" evidence="2">
    <location>
        <begin position="19"/>
        <end position="1389"/>
    </location>
</feature>
<feature type="region of interest" description="Disordered" evidence="1">
    <location>
        <begin position="582"/>
        <end position="666"/>
    </location>
</feature>
<feature type="compositionally biased region" description="Basic and acidic residues" evidence="1">
    <location>
        <begin position="431"/>
        <end position="441"/>
    </location>
</feature>
<feature type="compositionally biased region" description="Low complexity" evidence="1">
    <location>
        <begin position="536"/>
        <end position="551"/>
    </location>
</feature>
<feature type="compositionally biased region" description="Polar residues" evidence="1">
    <location>
        <begin position="918"/>
        <end position="927"/>
    </location>
</feature>
<dbReference type="RefSeq" id="XP_037225576.1">
    <property type="nucleotide sequence ID" value="XM_037357666.1"/>
</dbReference>
<feature type="compositionally biased region" description="Polar residues" evidence="1">
    <location>
        <begin position="349"/>
        <end position="365"/>
    </location>
</feature>
<organism evidence="3 4">
    <name type="scientific">Mycena indigotica</name>
    <dbReference type="NCBI Taxonomy" id="2126181"/>
    <lineage>
        <taxon>Eukaryota</taxon>
        <taxon>Fungi</taxon>
        <taxon>Dikarya</taxon>
        <taxon>Basidiomycota</taxon>
        <taxon>Agaricomycotina</taxon>
        <taxon>Agaricomycetes</taxon>
        <taxon>Agaricomycetidae</taxon>
        <taxon>Agaricales</taxon>
        <taxon>Marasmiineae</taxon>
        <taxon>Mycenaceae</taxon>
        <taxon>Mycena</taxon>
    </lineage>
</organism>
<dbReference type="OrthoDB" id="6375767at2759"/>
<dbReference type="Proteomes" id="UP000636479">
    <property type="component" value="Unassembled WGS sequence"/>
</dbReference>
<evidence type="ECO:0000256" key="2">
    <source>
        <dbReference type="SAM" id="SignalP"/>
    </source>
</evidence>
<dbReference type="InterPro" id="IPR029006">
    <property type="entry name" value="ADF-H/Gelsolin-like_dom_sf"/>
</dbReference>
<sequence>MKTFTAISLVAAAGVVTAQSLSTNCQNALKGVLASPDALCLNPSALLSFFVPNTSVPVTINKWLDGPTGLCASGFCSNETLAAVVANVTNGCASDLGSVGASSATAASITQVVQQVYPTVRQIACLKDNASNQLCVTETLKNLEDVAGTLSLNDLNFASLFTTVQKVIMGAANLACTNCTKAAFALASQIQIPEFSRGVDGIDALCGSGFVESGRNLQADGVSQTAVNEAFKKQTNDARAFAPSAVLLFFYLFNFNSPFEIKLNMEGSWSVKIEGMRRQLDTTEDNDQKRLEEEIAASRLARQRRSRGLGGTNSLDLTKSNEYTSALRSIDTTTDDRKTSTGEERQDTLNKLSGMQSSTATTTTRPEPMSLAAFMGGKATGPRLNRHAPQQDTSDPTQFVQRTRIDAPHPIFGRGGIAMPGLVTKPSRVGRTPEPEPEVRSRRQSTPSPEKPESTPSTSFRERTISTPNGAKNIPPAIASKPTIATPTFTPTKSATTPLPSNSRSQTPRQSTSPSSVKPVVVTPSLARPVQPEPRSSPQGPQISSSSTPSQAFMRAPVQKDLTPSLSRLQGRGFVQNMVKVSSQLQQTPSPAPTTPRLSSERKASVLDRWPARAASSPSPPQSPTSPAMRRSKTTEQPTPATPPAPRQMTKSHSDEPVPKSDVIADNRIGSASTLVVFQPKNFGVDELGFKRQAEPTSRSTLASTLAESGKPLLHPTKDRARKPKKATTKSAEQSIESTPSASLNVAPSPPEQRSPSPSSILTNRPLPSTSEKPSWSHAIIAPKPEPESKPMPTPAPNQSSGMVGRRALPGMAQAGTAPSISPKPSLNSAPAFTASPRALPGLAGSTSIPATTAIQREAQPEAVPEPPAMHTKASSSGRPSAMDVAQALAEETRTPAPLQTSVEPEPVQPEPVATPRPRNNVSSTAQAEKRRSAYERYSMVLPPLQEEATPDPTPHSTLTRAVANVFAPNMDVLNAKLEDHAPSPEPDVVHIEHSDEPLPRVDISPFATYTAPTLSDSQTIQVDVLSISGSSAFPLGNTHIFHETEVLAIVHRSKSGTTGLMNSTVWSWQGKSSSLGESEEMKLTELAKRYGTTIDPVRQLAEPVQLVQCLGGLLAIRQGSRAHWANENTAMHAIRKLHGVVYIDQVELDVKNVCSGFSYCVSILDTVYVWHGRGSPVEERGAAVEYGKTLTNNPEAVVILTEGENDDDEMFWMALGEEAEYANADYWRWRPQNDFSPRIWSIDTNRKQTVLPLTTFTQDSSPESSIFVMDCVFELFVFVPSLARGKRQDIRLALSIAADASKLLASSRPFTPTVHVVVLPSKIPVDLRVQFRDLEDVFSSDQSVDHMEILTFEEAATRLQTDSWTKAELEGDLLPLGLDRSRLPPSMT</sequence>
<dbReference type="SUPFAM" id="SSF55753">
    <property type="entry name" value="Actin depolymerizing proteins"/>
    <property type="match status" value="1"/>
</dbReference>
<dbReference type="Gene3D" id="3.40.20.10">
    <property type="entry name" value="Severin"/>
    <property type="match status" value="1"/>
</dbReference>
<feature type="compositionally biased region" description="Polar residues" evidence="1">
    <location>
        <begin position="817"/>
        <end position="831"/>
    </location>
</feature>
<evidence type="ECO:0000256" key="1">
    <source>
        <dbReference type="SAM" id="MobiDB-lite"/>
    </source>
</evidence>
<feature type="compositionally biased region" description="Polar residues" evidence="1">
    <location>
        <begin position="845"/>
        <end position="855"/>
    </location>
</feature>
<protein>
    <submittedName>
        <fullName evidence="3">Uncharacterized protein</fullName>
    </submittedName>
</protein>
<feature type="compositionally biased region" description="Basic and acidic residues" evidence="1">
    <location>
        <begin position="652"/>
        <end position="665"/>
    </location>
</feature>
<feature type="region of interest" description="Disordered" evidence="1">
    <location>
        <begin position="689"/>
        <end position="932"/>
    </location>
</feature>
<feature type="compositionally biased region" description="Polar residues" evidence="1">
    <location>
        <begin position="388"/>
        <end position="401"/>
    </location>
</feature>
<feature type="compositionally biased region" description="Polar residues" evidence="1">
    <location>
        <begin position="695"/>
        <end position="707"/>
    </location>
</feature>
<feature type="region of interest" description="Disordered" evidence="1">
    <location>
        <begin position="326"/>
        <end position="563"/>
    </location>
</feature>
<proteinExistence type="predicted"/>
<keyword evidence="2" id="KW-0732">Signal</keyword>
<dbReference type="EMBL" id="JACAZF010000001">
    <property type="protein sequence ID" value="KAF7315553.1"/>
    <property type="molecule type" value="Genomic_DNA"/>
</dbReference>
<feature type="signal peptide" evidence="2">
    <location>
        <begin position="1"/>
        <end position="18"/>
    </location>
</feature>
<feature type="compositionally biased region" description="Basic and acidic residues" evidence="1">
    <location>
        <begin position="334"/>
        <end position="348"/>
    </location>
</feature>
<feature type="compositionally biased region" description="Polar residues" evidence="1">
    <location>
        <begin position="761"/>
        <end position="774"/>
    </location>
</feature>
<keyword evidence="4" id="KW-1185">Reference proteome</keyword>
<dbReference type="GeneID" id="59340182"/>
<dbReference type="PANTHER" id="PTHR34862:SF1">
    <property type="entry name" value="SPARK DOMAIN-CONTAINING PROTEIN"/>
    <property type="match status" value="1"/>
</dbReference>
<comment type="caution">
    <text evidence="3">The sequence shown here is derived from an EMBL/GenBank/DDBJ whole genome shotgun (WGS) entry which is preliminary data.</text>
</comment>
<feature type="compositionally biased region" description="Low complexity" evidence="1">
    <location>
        <begin position="486"/>
        <end position="525"/>
    </location>
</feature>
<name>A0A8H6TBM7_9AGAR</name>
<dbReference type="PANTHER" id="PTHR34862">
    <property type="entry name" value="SPARK DOMAIN-CONTAINING PROTEIN"/>
    <property type="match status" value="1"/>
</dbReference>
<feature type="compositionally biased region" description="Polar residues" evidence="1">
    <location>
        <begin position="729"/>
        <end position="746"/>
    </location>
</feature>